<evidence type="ECO:0000313" key="3">
    <source>
        <dbReference type="Proteomes" id="UP000095409"/>
    </source>
</evidence>
<dbReference type="AlphaFoldDB" id="A0A173YQN7"/>
<sequence>MLVDPETGKVVFITIDEIDPVTGELKVILPFLGAITLLDKSAVDENEIETQTTDAGAADTETAAE</sequence>
<gene>
    <name evidence="2" type="ORF">ERS852394_00692</name>
</gene>
<dbReference type="RefSeq" id="WP_005423421.1">
    <property type="nucleotide sequence ID" value="NZ_CYZD01000002.1"/>
</dbReference>
<dbReference type="Proteomes" id="UP000095409">
    <property type="component" value="Unassembled WGS sequence"/>
</dbReference>
<proteinExistence type="predicted"/>
<name>A0A173YQN7_9FIRM</name>
<feature type="region of interest" description="Disordered" evidence="1">
    <location>
        <begin position="46"/>
        <end position="65"/>
    </location>
</feature>
<evidence type="ECO:0000256" key="1">
    <source>
        <dbReference type="SAM" id="MobiDB-lite"/>
    </source>
</evidence>
<reference evidence="2 3" key="1">
    <citation type="submission" date="2015-09" db="EMBL/GenBank/DDBJ databases">
        <authorList>
            <consortium name="Pathogen Informatics"/>
        </authorList>
    </citation>
    <scope>NUCLEOTIDE SEQUENCE [LARGE SCALE GENOMIC DNA]</scope>
    <source>
        <strain evidence="2 3">2789STDY5608837</strain>
    </source>
</reference>
<dbReference type="EMBL" id="CYZD01000002">
    <property type="protein sequence ID" value="CUN66482.1"/>
    <property type="molecule type" value="Genomic_DNA"/>
</dbReference>
<accession>A0A173YQN7</accession>
<evidence type="ECO:0000313" key="2">
    <source>
        <dbReference type="EMBL" id="CUN66482.1"/>
    </source>
</evidence>
<protein>
    <submittedName>
        <fullName evidence="2">Uncharacterized protein</fullName>
    </submittedName>
</protein>
<dbReference type="GeneID" id="79803916"/>
<organism evidence="2 3">
    <name type="scientific">Blautia obeum</name>
    <dbReference type="NCBI Taxonomy" id="40520"/>
    <lineage>
        <taxon>Bacteria</taxon>
        <taxon>Bacillati</taxon>
        <taxon>Bacillota</taxon>
        <taxon>Clostridia</taxon>
        <taxon>Lachnospirales</taxon>
        <taxon>Lachnospiraceae</taxon>
        <taxon>Blautia</taxon>
    </lineage>
</organism>
<feature type="compositionally biased region" description="Low complexity" evidence="1">
    <location>
        <begin position="49"/>
        <end position="65"/>
    </location>
</feature>